<sequence>MEYAPPAVPNPYTLLSQLPPEASLRFSHLPSRYHCTLLQYVDDLQLACATETEFQTATRALLSHLDKAGYGVSWKKAQLCREQVQYLGFVISKGQRALSTEQKKVIYSLPQPTNRRALCEFLGATSFCRTWIPSFSAIAWPLYEALTGQEKVPMLWTEDQEHAFQQLKSSLGQAPALRLPDAESPFKLFVHERDKIALGLLAQTVGPWLCPIAYLSKKLDLVAAGWPP</sequence>
<dbReference type="InterPro" id="IPR041577">
    <property type="entry name" value="RT_RNaseH_2"/>
</dbReference>
<dbReference type="SUPFAM" id="SSF56672">
    <property type="entry name" value="DNA/RNA polymerases"/>
    <property type="match status" value="1"/>
</dbReference>
<protein>
    <recommendedName>
        <fullName evidence="2">Reverse transcriptase domain-containing protein</fullName>
    </recommendedName>
</protein>
<dbReference type="InterPro" id="IPR043128">
    <property type="entry name" value="Rev_trsase/Diguanyl_cyclase"/>
</dbReference>
<dbReference type="PANTHER" id="PTHR33064">
    <property type="entry name" value="POL PROTEIN"/>
    <property type="match status" value="1"/>
</dbReference>
<evidence type="ECO:0000259" key="2">
    <source>
        <dbReference type="PROSITE" id="PS50878"/>
    </source>
</evidence>
<evidence type="ECO:0000313" key="4">
    <source>
        <dbReference type="Proteomes" id="UP000585614"/>
    </source>
</evidence>
<dbReference type="PROSITE" id="PS50878">
    <property type="entry name" value="RT_POL"/>
    <property type="match status" value="1"/>
</dbReference>
<accession>A0A7J7VE43</accession>
<organism evidence="3 4">
    <name type="scientific">Rhinolophus ferrumequinum</name>
    <name type="common">Greater horseshoe bat</name>
    <dbReference type="NCBI Taxonomy" id="59479"/>
    <lineage>
        <taxon>Eukaryota</taxon>
        <taxon>Metazoa</taxon>
        <taxon>Chordata</taxon>
        <taxon>Craniata</taxon>
        <taxon>Vertebrata</taxon>
        <taxon>Euteleostomi</taxon>
        <taxon>Mammalia</taxon>
        <taxon>Eutheria</taxon>
        <taxon>Laurasiatheria</taxon>
        <taxon>Chiroptera</taxon>
        <taxon>Yinpterochiroptera</taxon>
        <taxon>Rhinolophoidea</taxon>
        <taxon>Rhinolophidae</taxon>
        <taxon>Rhinolophinae</taxon>
        <taxon>Rhinolophus</taxon>
    </lineage>
</organism>
<dbReference type="Gene3D" id="3.10.20.370">
    <property type="match status" value="1"/>
</dbReference>
<dbReference type="AlphaFoldDB" id="A0A7J7VE43"/>
<dbReference type="Gene3D" id="3.30.70.270">
    <property type="match status" value="2"/>
</dbReference>
<proteinExistence type="inferred from homology"/>
<dbReference type="EMBL" id="JACAGC010000013">
    <property type="protein sequence ID" value="KAF6323404.1"/>
    <property type="molecule type" value="Genomic_DNA"/>
</dbReference>
<name>A0A7J7VE43_RHIFE</name>
<feature type="domain" description="Reverse transcriptase" evidence="2">
    <location>
        <begin position="1"/>
        <end position="91"/>
    </location>
</feature>
<dbReference type="Pfam" id="PF00078">
    <property type="entry name" value="RVT_1"/>
    <property type="match status" value="1"/>
</dbReference>
<comment type="caution">
    <text evidence="3">The sequence shown here is derived from an EMBL/GenBank/DDBJ whole genome shotgun (WGS) entry which is preliminary data.</text>
</comment>
<comment type="similarity">
    <text evidence="1">Belongs to the beta type-B retroviral polymerase family. HERV class-II K(HML-2) pol subfamily.</text>
</comment>
<dbReference type="InterPro" id="IPR043502">
    <property type="entry name" value="DNA/RNA_pol_sf"/>
</dbReference>
<dbReference type="Proteomes" id="UP000585614">
    <property type="component" value="Unassembled WGS sequence"/>
</dbReference>
<reference evidence="3 4" key="1">
    <citation type="journal article" date="2020" name="Nature">
        <title>Six reference-quality genomes reveal evolution of bat adaptations.</title>
        <authorList>
            <person name="Jebb D."/>
            <person name="Huang Z."/>
            <person name="Pippel M."/>
            <person name="Hughes G.M."/>
            <person name="Lavrichenko K."/>
            <person name="Devanna P."/>
            <person name="Winkler S."/>
            <person name="Jermiin L.S."/>
            <person name="Skirmuntt E.C."/>
            <person name="Katzourakis A."/>
            <person name="Burkitt-Gray L."/>
            <person name="Ray D.A."/>
            <person name="Sullivan K.A.M."/>
            <person name="Roscito J.G."/>
            <person name="Kirilenko B.M."/>
            <person name="Davalos L.M."/>
            <person name="Corthals A.P."/>
            <person name="Power M.L."/>
            <person name="Jones G."/>
            <person name="Ransome R.D."/>
            <person name="Dechmann D.K.N."/>
            <person name="Locatelli A.G."/>
            <person name="Puechmaille S.J."/>
            <person name="Fedrigo O."/>
            <person name="Jarvis E.D."/>
            <person name="Hiller M."/>
            <person name="Vernes S.C."/>
            <person name="Myers E.W."/>
            <person name="Teeling E.C."/>
        </authorList>
    </citation>
    <scope>NUCLEOTIDE SEQUENCE [LARGE SCALE GENOMIC DNA]</scope>
    <source>
        <strain evidence="3">MRhiFer1</strain>
        <tissue evidence="3">Lung</tissue>
    </source>
</reference>
<dbReference type="InterPro" id="IPR051320">
    <property type="entry name" value="Viral_Replic_Matur_Polypro"/>
</dbReference>
<gene>
    <name evidence="3" type="ORF">mRhiFer1_008381</name>
</gene>
<dbReference type="FunFam" id="3.30.70.270:FF:000020">
    <property type="entry name" value="Transposon Tf2-6 polyprotein-like Protein"/>
    <property type="match status" value="1"/>
</dbReference>
<dbReference type="Pfam" id="PF17919">
    <property type="entry name" value="RT_RNaseH_2"/>
    <property type="match status" value="1"/>
</dbReference>
<evidence type="ECO:0000313" key="3">
    <source>
        <dbReference type="EMBL" id="KAF6323404.1"/>
    </source>
</evidence>
<evidence type="ECO:0000256" key="1">
    <source>
        <dbReference type="ARBA" id="ARBA00010879"/>
    </source>
</evidence>
<dbReference type="InterPro" id="IPR000477">
    <property type="entry name" value="RT_dom"/>
</dbReference>
<dbReference type="PANTHER" id="PTHR33064:SF29">
    <property type="entry name" value="PEPTIDASE A2 DOMAIN-CONTAINING PROTEIN-RELATED"/>
    <property type="match status" value="1"/>
</dbReference>